<dbReference type="Pfam" id="PF02784">
    <property type="entry name" value="Orn_Arg_deC_N"/>
    <property type="match status" value="1"/>
</dbReference>
<dbReference type="PANTHER" id="PTHR43295">
    <property type="entry name" value="ARGININE DECARBOXYLASE"/>
    <property type="match status" value="1"/>
</dbReference>
<dbReference type="GO" id="GO:0008792">
    <property type="term" value="F:arginine decarboxylase activity"/>
    <property type="evidence" value="ECO:0007669"/>
    <property type="project" value="UniProtKB-EC"/>
</dbReference>
<accession>A0A1G2FGF8</accession>
<dbReference type="InterPro" id="IPR009006">
    <property type="entry name" value="Ala_racemase/Decarboxylase_C"/>
</dbReference>
<evidence type="ECO:0000256" key="7">
    <source>
        <dbReference type="ARBA" id="ARBA00022898"/>
    </source>
</evidence>
<evidence type="ECO:0000313" key="12">
    <source>
        <dbReference type="EMBL" id="OGZ37136.1"/>
    </source>
</evidence>
<evidence type="ECO:0000256" key="3">
    <source>
        <dbReference type="ARBA" id="ARBA00008357"/>
    </source>
</evidence>
<dbReference type="EMBL" id="MHNB01000015">
    <property type="protein sequence ID" value="OGZ37136.1"/>
    <property type="molecule type" value="Genomic_DNA"/>
</dbReference>
<evidence type="ECO:0000256" key="1">
    <source>
        <dbReference type="ARBA" id="ARBA00001933"/>
    </source>
</evidence>
<feature type="modified residue" description="N6-(pyridoxal phosphate)lysine" evidence="10">
    <location>
        <position position="89"/>
    </location>
</feature>
<proteinExistence type="inferred from homology"/>
<dbReference type="Gene3D" id="3.20.20.10">
    <property type="entry name" value="Alanine racemase"/>
    <property type="match status" value="1"/>
</dbReference>
<dbReference type="PRINTS" id="PR01180">
    <property type="entry name" value="ARGDCRBXLASE"/>
</dbReference>
<dbReference type="Gene3D" id="2.40.37.10">
    <property type="entry name" value="Lyase, Ornithine Decarboxylase, Chain A, domain 1"/>
    <property type="match status" value="1"/>
</dbReference>
<dbReference type="STRING" id="1801997.A3J64_01320"/>
<evidence type="ECO:0000259" key="11">
    <source>
        <dbReference type="Pfam" id="PF02784"/>
    </source>
</evidence>
<dbReference type="Proteomes" id="UP000177061">
    <property type="component" value="Unassembled WGS sequence"/>
</dbReference>
<dbReference type="InterPro" id="IPR022644">
    <property type="entry name" value="De-COase2_N"/>
</dbReference>
<dbReference type="PANTHER" id="PTHR43295:SF9">
    <property type="entry name" value="BIOSYNTHETIC ARGININE DECARBOXYLASE"/>
    <property type="match status" value="1"/>
</dbReference>
<evidence type="ECO:0000256" key="6">
    <source>
        <dbReference type="ARBA" id="ARBA00022842"/>
    </source>
</evidence>
<keyword evidence="7 10" id="KW-0663">Pyridoxal phosphate</keyword>
<evidence type="ECO:0000256" key="10">
    <source>
        <dbReference type="PIRSR" id="PIRSR600183-50"/>
    </source>
</evidence>
<dbReference type="InterPro" id="IPR029066">
    <property type="entry name" value="PLP-binding_barrel"/>
</dbReference>
<evidence type="ECO:0000256" key="5">
    <source>
        <dbReference type="ARBA" id="ARBA00022793"/>
    </source>
</evidence>
<evidence type="ECO:0000313" key="13">
    <source>
        <dbReference type="Proteomes" id="UP000177061"/>
    </source>
</evidence>
<dbReference type="InterPro" id="IPR000183">
    <property type="entry name" value="Orn/DAP/Arg_de-COase"/>
</dbReference>
<reference evidence="12 13" key="1">
    <citation type="journal article" date="2016" name="Nat. Commun.">
        <title>Thousands of microbial genomes shed light on interconnected biogeochemical processes in an aquifer system.</title>
        <authorList>
            <person name="Anantharaman K."/>
            <person name="Brown C.T."/>
            <person name="Hug L.A."/>
            <person name="Sharon I."/>
            <person name="Castelle C.J."/>
            <person name="Probst A.J."/>
            <person name="Thomas B.C."/>
            <person name="Singh A."/>
            <person name="Wilkins M.J."/>
            <person name="Karaoz U."/>
            <person name="Brodie E.L."/>
            <person name="Williams K.H."/>
            <person name="Hubbard S.S."/>
            <person name="Banfield J.F."/>
        </authorList>
    </citation>
    <scope>NUCLEOTIDE SEQUENCE [LARGE SCALE GENOMIC DNA]</scope>
</reference>
<dbReference type="EC" id="4.1.1.19" evidence="4"/>
<gene>
    <name evidence="12" type="ORF">A3J64_01320</name>
</gene>
<keyword evidence="6" id="KW-0460">Magnesium</keyword>
<evidence type="ECO:0000256" key="2">
    <source>
        <dbReference type="ARBA" id="ARBA00001946"/>
    </source>
</evidence>
<comment type="caution">
    <text evidence="12">The sequence shown here is derived from an EMBL/GenBank/DDBJ whole genome shotgun (WGS) entry which is preliminary data.</text>
</comment>
<keyword evidence="9" id="KW-0456">Lyase</keyword>
<feature type="active site" description="Proton donor" evidence="10">
    <location>
        <position position="374"/>
    </location>
</feature>
<dbReference type="GO" id="GO:0008295">
    <property type="term" value="P:spermidine biosynthetic process"/>
    <property type="evidence" value="ECO:0007669"/>
    <property type="project" value="UniProtKB-KW"/>
</dbReference>
<keyword evidence="8" id="KW-0745">Spermidine biosynthesis</keyword>
<comment type="similarity">
    <text evidence="3">Belongs to the Orn/Lys/Arg decarboxylase class-II family. SpeA subfamily.</text>
</comment>
<feature type="domain" description="Orn/DAP/Arg decarboxylase 2 N-terminal" evidence="11">
    <location>
        <begin position="67"/>
        <end position="308"/>
    </location>
</feature>
<comment type="cofactor">
    <cofactor evidence="2">
        <name>Mg(2+)</name>
        <dbReference type="ChEBI" id="CHEBI:18420"/>
    </cofactor>
</comment>
<comment type="cofactor">
    <cofactor evidence="1 10">
        <name>pyridoxal 5'-phosphate</name>
        <dbReference type="ChEBI" id="CHEBI:597326"/>
    </cofactor>
</comment>
<evidence type="ECO:0000256" key="4">
    <source>
        <dbReference type="ARBA" id="ARBA00012426"/>
    </source>
</evidence>
<protein>
    <recommendedName>
        <fullName evidence="4">arginine decarboxylase</fullName>
        <ecNumber evidence="4">4.1.1.19</ecNumber>
    </recommendedName>
</protein>
<name>A0A1G2FGF8_9BACT</name>
<dbReference type="GO" id="GO:0006527">
    <property type="term" value="P:L-arginine catabolic process"/>
    <property type="evidence" value="ECO:0007669"/>
    <property type="project" value="InterPro"/>
</dbReference>
<dbReference type="InterPro" id="IPR002985">
    <property type="entry name" value="Arg_decrbxlase"/>
</dbReference>
<evidence type="ECO:0000256" key="8">
    <source>
        <dbReference type="ARBA" id="ARBA00023066"/>
    </source>
</evidence>
<dbReference type="SUPFAM" id="SSF51419">
    <property type="entry name" value="PLP-binding barrel"/>
    <property type="match status" value="1"/>
</dbReference>
<dbReference type="PRINTS" id="PR01179">
    <property type="entry name" value="ODADCRBXLASE"/>
</dbReference>
<dbReference type="SUPFAM" id="SSF50621">
    <property type="entry name" value="Alanine racemase C-terminal domain-like"/>
    <property type="match status" value="1"/>
</dbReference>
<dbReference type="AlphaFoldDB" id="A0A1G2FGF8"/>
<sequence length="453" mass="52622">MKNYKKFWKLGIEELGTKDFDINKDGELIVREGNYQYNILDLIKKFGAPLEILFPWLVEKRLHNLFETFNYYLKAFNYKGKFFYHYPMKVSQNKEVVLPLISEGANLEVSSANELWLVKKMWEQNQFDSRIKVICNGPKTNYYLSLISELREKNLNIIPIIEDLLELQALINYRGDVGVRVDLDVRVKSHWDKKIDRFGFSWQEILDLGRIRNLKILHYHNGKQVERLEDLVAQAKRGMEVYVKIKEKNPTLDTLNIGGGFAVSFTKKRMYTLDQGVKKIIKTLKKISEKMEIPPPHLICEWGSYIVAPAQITIFRVLFEKKIENSIAKKWYIIDGSFMNDLIDTWAIRQKWHVIPVNFMKEKLSRVWLAGSSCDSDDKYTAGGNYILLPRLDELGEAEDLYIAVLDTGAYQDALASHHCLLSSPAKIVAQNGILMVARKRETPEEVGKLFGW</sequence>
<evidence type="ECO:0000256" key="9">
    <source>
        <dbReference type="ARBA" id="ARBA00023239"/>
    </source>
</evidence>
<keyword evidence="5" id="KW-0210">Decarboxylase</keyword>
<organism evidence="12 13">
    <name type="scientific">Candidatus Portnoybacteria bacterium RIFCSPHIGHO2_12_FULL_38_9</name>
    <dbReference type="NCBI Taxonomy" id="1801997"/>
    <lineage>
        <taxon>Bacteria</taxon>
        <taxon>Candidatus Portnoyibacteriota</taxon>
    </lineage>
</organism>